<dbReference type="InterPro" id="IPR014755">
    <property type="entry name" value="Cu-Rt/internalin_Ig-like"/>
</dbReference>
<keyword evidence="3 5" id="KW-0732">Signal</keyword>
<dbReference type="STRING" id="160660.BJI67_13730"/>
<dbReference type="InterPro" id="IPR007348">
    <property type="entry name" value="CopC_dom"/>
</dbReference>
<dbReference type="GO" id="GO:0006825">
    <property type="term" value="P:copper ion transport"/>
    <property type="evidence" value="ECO:0007669"/>
    <property type="project" value="InterPro"/>
</dbReference>
<dbReference type="GO" id="GO:0046688">
    <property type="term" value="P:response to copper ion"/>
    <property type="evidence" value="ECO:0007669"/>
    <property type="project" value="UniProtKB-UniRule"/>
</dbReference>
<evidence type="ECO:0000256" key="2">
    <source>
        <dbReference type="ARBA" id="ARBA00022723"/>
    </source>
</evidence>
<evidence type="ECO:0000313" key="9">
    <source>
        <dbReference type="Proteomes" id="UP000029273"/>
    </source>
</evidence>
<dbReference type="OrthoDB" id="5568545at2"/>
<organism evidence="8 9">
    <name type="scientific">Acidihalobacter prosperus</name>
    <dbReference type="NCBI Taxonomy" id="160660"/>
    <lineage>
        <taxon>Bacteria</taxon>
        <taxon>Pseudomonadati</taxon>
        <taxon>Pseudomonadota</taxon>
        <taxon>Gammaproteobacteria</taxon>
        <taxon>Chromatiales</taxon>
        <taxon>Ectothiorhodospiraceae</taxon>
        <taxon>Acidihalobacter</taxon>
    </lineage>
</organism>
<dbReference type="InterPro" id="IPR032694">
    <property type="entry name" value="CopC/D"/>
</dbReference>
<keyword evidence="4 5" id="KW-0186">Copper</keyword>
<proteinExistence type="inferred from homology"/>
<comment type="subcellular location">
    <subcellularLocation>
        <location evidence="1">Cell envelope</location>
    </subcellularLocation>
    <subcellularLocation>
        <location evidence="5">Periplasm</location>
    </subcellularLocation>
</comment>
<evidence type="ECO:0000256" key="3">
    <source>
        <dbReference type="ARBA" id="ARBA00022729"/>
    </source>
</evidence>
<gene>
    <name evidence="8" type="ORF">Thpro_021485</name>
</gene>
<reference evidence="8 9" key="1">
    <citation type="journal article" date="2014" name="Genome Announc.">
        <title>Draft Genome Sequence of the Iron-Oxidizing, Acidophilic, and Halotolerant 'Thiobacillus prosperus' Type Strain DSM 5130.</title>
        <authorList>
            <person name="Ossandon F.J."/>
            <person name="Cardenas J.P."/>
            <person name="Corbett M."/>
            <person name="Quatrini R."/>
            <person name="Holmes D.S."/>
            <person name="Watkin E."/>
        </authorList>
    </citation>
    <scope>NUCLEOTIDE SEQUENCE [LARGE SCALE GENOMIC DNA]</scope>
    <source>
        <strain evidence="8 9">DSM 5130</strain>
    </source>
</reference>
<dbReference type="GO" id="GO:0005886">
    <property type="term" value="C:plasma membrane"/>
    <property type="evidence" value="ECO:0007669"/>
    <property type="project" value="TreeGrafter"/>
</dbReference>
<dbReference type="PANTHER" id="PTHR34820">
    <property type="entry name" value="INNER MEMBRANE PROTEIN YEBZ"/>
    <property type="match status" value="1"/>
</dbReference>
<feature type="domain" description="CopC" evidence="7">
    <location>
        <begin position="27"/>
        <end position="122"/>
    </location>
</feature>
<comment type="similarity">
    <text evidence="5">Belongs to the CopC family.</text>
</comment>
<evidence type="ECO:0000256" key="1">
    <source>
        <dbReference type="ARBA" id="ARBA00004196"/>
    </source>
</evidence>
<dbReference type="PANTHER" id="PTHR34820:SF4">
    <property type="entry name" value="INNER MEMBRANE PROTEIN YEBZ"/>
    <property type="match status" value="1"/>
</dbReference>
<accession>A0A1A6C3L8</accession>
<evidence type="ECO:0000256" key="6">
    <source>
        <dbReference type="SAM" id="SignalP"/>
    </source>
</evidence>
<evidence type="ECO:0000313" key="8">
    <source>
        <dbReference type="EMBL" id="OBS09157.1"/>
    </source>
</evidence>
<evidence type="ECO:0000256" key="4">
    <source>
        <dbReference type="ARBA" id="ARBA00023008"/>
    </source>
</evidence>
<dbReference type="SUPFAM" id="SSF81296">
    <property type="entry name" value="E set domains"/>
    <property type="match status" value="1"/>
</dbReference>
<dbReference type="Proteomes" id="UP000029273">
    <property type="component" value="Unassembled WGS sequence"/>
</dbReference>
<keyword evidence="5" id="KW-0574">Periplasm</keyword>
<dbReference type="GO" id="GO:0030313">
    <property type="term" value="C:cell envelope"/>
    <property type="evidence" value="ECO:0007669"/>
    <property type="project" value="UniProtKB-SubCell"/>
</dbReference>
<name>A0A1A6C3L8_9GAMM</name>
<dbReference type="GO" id="GO:0005507">
    <property type="term" value="F:copper ion binding"/>
    <property type="evidence" value="ECO:0007669"/>
    <property type="project" value="UniProtKB-UniRule"/>
</dbReference>
<feature type="signal peptide" evidence="6">
    <location>
        <begin position="1"/>
        <end position="26"/>
    </location>
</feature>
<sequence length="123" mass="12990">MLRVLKRLGVVLGLLAGLAVSLPAWAHAFPVKSSPQVGASVASAPKQVRIWFDADLNALFSKISVVNSAGQVVSTGGAHVPAGHPRLLETAVKPLPAGQYWVKWSVVARDGHHTEGKFPFHVG</sequence>
<protein>
    <recommendedName>
        <fullName evidence="5">Copper resistance protein C</fullName>
    </recommendedName>
</protein>
<comment type="function">
    <text evidence="5">Involved in copper resistance.</text>
</comment>
<dbReference type="Gene3D" id="2.60.40.1220">
    <property type="match status" value="1"/>
</dbReference>
<dbReference type="EMBL" id="JQSG02000003">
    <property type="protein sequence ID" value="OBS09157.1"/>
    <property type="molecule type" value="Genomic_DNA"/>
</dbReference>
<keyword evidence="2 5" id="KW-0479">Metal-binding</keyword>
<evidence type="ECO:0000256" key="5">
    <source>
        <dbReference type="RuleBase" id="RU369037"/>
    </source>
</evidence>
<dbReference type="GO" id="GO:0042597">
    <property type="term" value="C:periplasmic space"/>
    <property type="evidence" value="ECO:0007669"/>
    <property type="project" value="UniProtKB-SubCell"/>
</dbReference>
<dbReference type="RefSeq" id="WP_038089095.1">
    <property type="nucleotide sequence ID" value="NZ_JQSG02000003.1"/>
</dbReference>
<comment type="caution">
    <text evidence="8">The sequence shown here is derived from an EMBL/GenBank/DDBJ whole genome shotgun (WGS) entry which is preliminary data.</text>
</comment>
<dbReference type="AlphaFoldDB" id="A0A1A6C3L8"/>
<evidence type="ECO:0000259" key="7">
    <source>
        <dbReference type="Pfam" id="PF04234"/>
    </source>
</evidence>
<keyword evidence="9" id="KW-1185">Reference proteome</keyword>
<feature type="chain" id="PRO_5008509299" description="Copper resistance protein C" evidence="6">
    <location>
        <begin position="27"/>
        <end position="123"/>
    </location>
</feature>
<dbReference type="Pfam" id="PF04234">
    <property type="entry name" value="CopC"/>
    <property type="match status" value="1"/>
</dbReference>
<dbReference type="InterPro" id="IPR014756">
    <property type="entry name" value="Ig_E-set"/>
</dbReference>